<evidence type="ECO:0000313" key="2">
    <source>
        <dbReference type="EMBL" id="KAJ8409265.1"/>
    </source>
</evidence>
<keyword evidence="3" id="KW-1185">Reference proteome</keyword>
<evidence type="ECO:0000256" key="1">
    <source>
        <dbReference type="SAM" id="SignalP"/>
    </source>
</evidence>
<dbReference type="Proteomes" id="UP001221898">
    <property type="component" value="Unassembled WGS sequence"/>
</dbReference>
<feature type="signal peptide" evidence="1">
    <location>
        <begin position="1"/>
        <end position="20"/>
    </location>
</feature>
<organism evidence="2 3">
    <name type="scientific">Aldrovandia affinis</name>
    <dbReference type="NCBI Taxonomy" id="143900"/>
    <lineage>
        <taxon>Eukaryota</taxon>
        <taxon>Metazoa</taxon>
        <taxon>Chordata</taxon>
        <taxon>Craniata</taxon>
        <taxon>Vertebrata</taxon>
        <taxon>Euteleostomi</taxon>
        <taxon>Actinopterygii</taxon>
        <taxon>Neopterygii</taxon>
        <taxon>Teleostei</taxon>
        <taxon>Notacanthiformes</taxon>
        <taxon>Halosauridae</taxon>
        <taxon>Aldrovandia</taxon>
    </lineage>
</organism>
<gene>
    <name evidence="2" type="ORF">AAFF_G00234630</name>
</gene>
<feature type="chain" id="PRO_5042205389" evidence="1">
    <location>
        <begin position="21"/>
        <end position="94"/>
    </location>
</feature>
<evidence type="ECO:0000313" key="3">
    <source>
        <dbReference type="Proteomes" id="UP001221898"/>
    </source>
</evidence>
<keyword evidence="1" id="KW-0732">Signal</keyword>
<accession>A0AAD7SV58</accession>
<proteinExistence type="predicted"/>
<dbReference type="EMBL" id="JAINUG010000031">
    <property type="protein sequence ID" value="KAJ8409265.1"/>
    <property type="molecule type" value="Genomic_DNA"/>
</dbReference>
<dbReference type="AlphaFoldDB" id="A0AAD7SV58"/>
<protein>
    <submittedName>
        <fullName evidence="2">Uncharacterized protein</fullName>
    </submittedName>
</protein>
<name>A0AAD7SV58_9TELE</name>
<sequence length="94" mass="10527">MATRIAHMGNSLSVLMLAQSQILQLEHTYPSVCYMNNAAFQAFISMTRDLGRLMSTLLVTHHIWMAQAPMFDDSRRTLRQIPVGPGQILNPAAK</sequence>
<reference evidence="2" key="1">
    <citation type="journal article" date="2023" name="Science">
        <title>Genome structures resolve the early diversification of teleost fishes.</title>
        <authorList>
            <person name="Parey E."/>
            <person name="Louis A."/>
            <person name="Montfort J."/>
            <person name="Bouchez O."/>
            <person name="Roques C."/>
            <person name="Iampietro C."/>
            <person name="Lluch J."/>
            <person name="Castinel A."/>
            <person name="Donnadieu C."/>
            <person name="Desvignes T."/>
            <person name="Floi Bucao C."/>
            <person name="Jouanno E."/>
            <person name="Wen M."/>
            <person name="Mejri S."/>
            <person name="Dirks R."/>
            <person name="Jansen H."/>
            <person name="Henkel C."/>
            <person name="Chen W.J."/>
            <person name="Zahm M."/>
            <person name="Cabau C."/>
            <person name="Klopp C."/>
            <person name="Thompson A.W."/>
            <person name="Robinson-Rechavi M."/>
            <person name="Braasch I."/>
            <person name="Lecointre G."/>
            <person name="Bobe J."/>
            <person name="Postlethwait J.H."/>
            <person name="Berthelot C."/>
            <person name="Roest Crollius H."/>
            <person name="Guiguen Y."/>
        </authorList>
    </citation>
    <scope>NUCLEOTIDE SEQUENCE</scope>
    <source>
        <strain evidence="2">NC1722</strain>
    </source>
</reference>
<comment type="caution">
    <text evidence="2">The sequence shown here is derived from an EMBL/GenBank/DDBJ whole genome shotgun (WGS) entry which is preliminary data.</text>
</comment>